<feature type="domain" description="Polymerase nucleotidyl transferase" evidence="1">
    <location>
        <begin position="11"/>
        <end position="87"/>
    </location>
</feature>
<comment type="caution">
    <text evidence="2">The sequence shown here is derived from an EMBL/GenBank/DDBJ whole genome shotgun (WGS) entry which is preliminary data.</text>
</comment>
<dbReference type="InterPro" id="IPR052548">
    <property type="entry name" value="Type_VII_TA_antitoxin"/>
</dbReference>
<dbReference type="InterPro" id="IPR002934">
    <property type="entry name" value="Polymerase_NTP_transf_dom"/>
</dbReference>
<evidence type="ECO:0000313" key="2">
    <source>
        <dbReference type="EMBL" id="KGM33672.1"/>
    </source>
</evidence>
<protein>
    <recommendedName>
        <fullName evidence="1">Polymerase nucleotidyl transferase domain-containing protein</fullName>
    </recommendedName>
</protein>
<gene>
    <name evidence="2" type="ORF">P409_14535</name>
</gene>
<accession>A0A0A0D9L9</accession>
<reference evidence="2 3" key="1">
    <citation type="submission" date="2014-01" db="EMBL/GenBank/DDBJ databases">
        <title>Genome sequence determination for a cystic fibrosis isolate, Inquilinus limosus.</title>
        <authorList>
            <person name="Pino M."/>
            <person name="Di Conza J."/>
            <person name="Gutkind G."/>
        </authorList>
    </citation>
    <scope>NUCLEOTIDE SEQUENCE [LARGE SCALE GENOMIC DNA]</scope>
    <source>
        <strain evidence="2 3">MP06</strain>
    </source>
</reference>
<dbReference type="RefSeq" id="WP_034837966.1">
    <property type="nucleotide sequence ID" value="NZ_JANX01000160.1"/>
</dbReference>
<dbReference type="Proteomes" id="UP000029995">
    <property type="component" value="Unassembled WGS sequence"/>
</dbReference>
<name>A0A0A0D9L9_9PROT</name>
<dbReference type="GO" id="GO:0016779">
    <property type="term" value="F:nucleotidyltransferase activity"/>
    <property type="evidence" value="ECO:0007669"/>
    <property type="project" value="InterPro"/>
</dbReference>
<dbReference type="PANTHER" id="PTHR33933:SF1">
    <property type="entry name" value="PROTEIN ADENYLYLTRANSFERASE MNTA-RELATED"/>
    <property type="match status" value="1"/>
</dbReference>
<dbReference type="Pfam" id="PF01909">
    <property type="entry name" value="NTP_transf_2"/>
    <property type="match status" value="1"/>
</dbReference>
<dbReference type="CDD" id="cd05403">
    <property type="entry name" value="NT_KNTase_like"/>
    <property type="match status" value="1"/>
</dbReference>
<dbReference type="Gene3D" id="3.30.460.10">
    <property type="entry name" value="Beta Polymerase, domain 2"/>
    <property type="match status" value="1"/>
</dbReference>
<dbReference type="SUPFAM" id="SSF81301">
    <property type="entry name" value="Nucleotidyltransferase"/>
    <property type="match status" value="1"/>
</dbReference>
<proteinExistence type="predicted"/>
<sequence length="114" mass="12813">MLDPITARAARSFLDRMARRYDIAGALVYGSRARGDHRDDSDADLAVLVRGLKDSPLPDAWELGTISTEVLLDTGVVVQVMPIRLEDWDHPERFSNPFLLENIRREGVSLWPPA</sequence>
<dbReference type="EMBL" id="JANX01000160">
    <property type="protein sequence ID" value="KGM33672.1"/>
    <property type="molecule type" value="Genomic_DNA"/>
</dbReference>
<dbReference type="PANTHER" id="PTHR33933">
    <property type="entry name" value="NUCLEOTIDYLTRANSFERASE"/>
    <property type="match status" value="1"/>
</dbReference>
<dbReference type="InterPro" id="IPR043519">
    <property type="entry name" value="NT_sf"/>
</dbReference>
<organism evidence="2 3">
    <name type="scientific">Inquilinus limosus MP06</name>
    <dbReference type="NCBI Taxonomy" id="1398085"/>
    <lineage>
        <taxon>Bacteria</taxon>
        <taxon>Pseudomonadati</taxon>
        <taxon>Pseudomonadota</taxon>
        <taxon>Alphaproteobacteria</taxon>
        <taxon>Rhodospirillales</taxon>
        <taxon>Rhodospirillaceae</taxon>
        <taxon>Inquilinus</taxon>
    </lineage>
</organism>
<dbReference type="AlphaFoldDB" id="A0A0A0D9L9"/>
<evidence type="ECO:0000259" key="1">
    <source>
        <dbReference type="Pfam" id="PF01909"/>
    </source>
</evidence>
<evidence type="ECO:0000313" key="3">
    <source>
        <dbReference type="Proteomes" id="UP000029995"/>
    </source>
</evidence>